<dbReference type="EMBL" id="CP003291">
    <property type="protein sequence ID" value="AFS77081.1"/>
    <property type="molecule type" value="Genomic_DNA"/>
</dbReference>
<reference evidence="2 3" key="1">
    <citation type="journal article" date="2012" name="PLoS ONE">
        <title>Genomic comparison of Escherichia coli O104:H4 isolates from 2009 and 2011 reveals plasmid, and prophage heterogeneity, including Shiga toxin encoding phage stx2.</title>
        <authorList>
            <consortium name="Threat Characterization Consortium"/>
            <person name="Ahmed S.A."/>
            <person name="Awosika J."/>
            <person name="Baldwin C."/>
            <person name="Bishop-Lilly K.A."/>
            <person name="Biswas B."/>
            <person name="Broomall S."/>
            <person name="Chain P.S."/>
            <person name="Chertkov O."/>
            <person name="Chokoshvili O."/>
            <person name="Coyne S."/>
            <person name="Davenport K."/>
            <person name="Detter J.C."/>
            <person name="Dorman W."/>
            <person name="Erkkila T.H."/>
            <person name="Folster J.P."/>
            <person name="Frey K.G."/>
            <person name="George M."/>
            <person name="Gleasner C."/>
            <person name="Henry M."/>
            <person name="Hill K.K."/>
            <person name="Hubbard K."/>
            <person name="Insalaco J."/>
            <person name="Johnson S."/>
            <person name="Kitzmiller A."/>
            <person name="Krepps M."/>
            <person name="Lo C.C."/>
            <person name="Luu T."/>
            <person name="McNew L.A."/>
            <person name="Minogue T."/>
            <person name="Munk C.A."/>
            <person name="Osborne B."/>
            <person name="Patel M."/>
            <person name="Reitenga K.G."/>
            <person name="Rosenzweig C.N."/>
            <person name="Shea A."/>
            <person name="Shen X."/>
            <person name="Strockbine N."/>
            <person name="Tarr C."/>
            <person name="Teshima H."/>
            <person name="van Gieson E."/>
            <person name="Verratti K."/>
            <person name="Wolcott M."/>
            <person name="Xie G."/>
            <person name="Sozhamannan S."/>
            <person name="Gibbons H.S."/>
        </authorList>
    </citation>
    <scope>NUCLEOTIDE SEQUENCE [LARGE SCALE GENOMIC DNA]</scope>
    <source>
        <strain evidence="2 3">2011C-3493</strain>
        <plasmid evidence="3">Plasmid pAA-EA11</plasmid>
    </source>
</reference>
<sequence length="412" mass="48499">MRHILYSFLAINAYLFSTQTLAKDCIIDNFFQKSIQFNSYSLDIEELDINKHNNIKTMLPDINIGLGQYINNNQWFSSITDSHFYLSLSYNLLSAYEAKMQNNKLDIANYLKYIEMLSERNNYIINLFSEIINYKIKKSHLMLMFERYRKLNKEYEIAKRKMSIGLISVLDVEMIYNILQKIRFDIDVLEEEESLLSDKISREYHVPESAIPDITYHKLKECKTADFYTLLAENKKLKIKAADIDNDIRKLSEIPSFYLSFGLTPKQGGALGNMSLRKMDYSASLGISFPLMGLFSSSVNQKEKIISMSRTRNESLKENIKLDLLEKEIRQKIDRLEKNLAMMKNELTLKKRKVEYINYRLKNGQDDVISYLSSVENLHETENEFQKIGYEIEYYSLYHYFLLQHISNTGEM</sequence>
<dbReference type="Gene3D" id="1.20.1600.10">
    <property type="entry name" value="Outer membrane efflux proteins (OEP)"/>
    <property type="match status" value="1"/>
</dbReference>
<dbReference type="SUPFAM" id="SSF56954">
    <property type="entry name" value="Outer membrane efflux proteins (OEP)"/>
    <property type="match status" value="1"/>
</dbReference>
<accession>A0A0E0YAK7</accession>
<feature type="coiled-coil region" evidence="1">
    <location>
        <begin position="319"/>
        <end position="353"/>
    </location>
</feature>
<evidence type="ECO:0000256" key="1">
    <source>
        <dbReference type="SAM" id="Coils"/>
    </source>
</evidence>
<dbReference type="GO" id="GO:0015562">
    <property type="term" value="F:efflux transmembrane transporter activity"/>
    <property type="evidence" value="ECO:0007669"/>
    <property type="project" value="InterPro"/>
</dbReference>
<proteinExistence type="predicted"/>
<dbReference type="KEGG" id="esl:O3K_26477"/>
<keyword evidence="2" id="KW-0614">Plasmid</keyword>
<dbReference type="AlphaFoldDB" id="A0A0E0YAK7"/>
<protein>
    <submittedName>
        <fullName evidence="2">AatA outermembrane protein</fullName>
    </submittedName>
</protein>
<name>A0A0E0YAK7_ECO1C</name>
<dbReference type="PATRIC" id="fig|1133852.3.peg.5479"/>
<evidence type="ECO:0000313" key="2">
    <source>
        <dbReference type="EMBL" id="AFS77081.1"/>
    </source>
</evidence>
<evidence type="ECO:0000313" key="3">
    <source>
        <dbReference type="Proteomes" id="UP000006167"/>
    </source>
</evidence>
<dbReference type="HOGENOM" id="CLU_733077_0_0_6"/>
<geneLocation type="plasmid" evidence="2 3">
    <name>pAA-EA11</name>
</geneLocation>
<organism evidence="2 3">
    <name type="scientific">Escherichia coli O104:H4 (strain 2011C-3493)</name>
    <dbReference type="NCBI Taxonomy" id="1133852"/>
    <lineage>
        <taxon>Bacteria</taxon>
        <taxon>Pseudomonadati</taxon>
        <taxon>Pseudomonadota</taxon>
        <taxon>Gammaproteobacteria</taxon>
        <taxon>Enterobacterales</taxon>
        <taxon>Enterobacteriaceae</taxon>
        <taxon>Escherichia</taxon>
    </lineage>
</organism>
<gene>
    <name evidence="2" type="ordered locus">O3K_26477</name>
</gene>
<keyword evidence="1" id="KW-0175">Coiled coil</keyword>
<dbReference type="RefSeq" id="WP_001216021.1">
    <property type="nucleotide sequence ID" value="NC_018666.1"/>
</dbReference>
<dbReference type="GO" id="GO:0009279">
    <property type="term" value="C:cell outer membrane"/>
    <property type="evidence" value="ECO:0007669"/>
    <property type="project" value="UniProtKB-SubCell"/>
</dbReference>
<dbReference type="Proteomes" id="UP000006167">
    <property type="component" value="Plasmid pAA-EA11"/>
</dbReference>